<protein>
    <recommendedName>
        <fullName evidence="3">HNH domain-containing protein</fullName>
    </recommendedName>
</protein>
<proteinExistence type="predicted"/>
<gene>
    <name evidence="1" type="ordered locus">Amet_2409</name>
</gene>
<dbReference type="AlphaFoldDB" id="A6TQU5"/>
<accession>A6TQU5</accession>
<evidence type="ECO:0000313" key="2">
    <source>
        <dbReference type="Proteomes" id="UP000001572"/>
    </source>
</evidence>
<organism evidence="1 2">
    <name type="scientific">Alkaliphilus metalliredigens (strain QYMF)</name>
    <dbReference type="NCBI Taxonomy" id="293826"/>
    <lineage>
        <taxon>Bacteria</taxon>
        <taxon>Bacillati</taxon>
        <taxon>Bacillota</taxon>
        <taxon>Clostridia</taxon>
        <taxon>Peptostreptococcales</taxon>
        <taxon>Natronincolaceae</taxon>
        <taxon>Alkaliphilus</taxon>
    </lineage>
</organism>
<dbReference type="InterPro" id="IPR027417">
    <property type="entry name" value="P-loop_NTPase"/>
</dbReference>
<name>A6TQU5_ALKMQ</name>
<dbReference type="HOGENOM" id="CLU_1178605_0_0_9"/>
<dbReference type="RefSeq" id="WP_012063538.1">
    <property type="nucleotide sequence ID" value="NC_009633.1"/>
</dbReference>
<evidence type="ECO:0000313" key="1">
    <source>
        <dbReference type="EMBL" id="ABR48563.1"/>
    </source>
</evidence>
<dbReference type="Proteomes" id="UP000001572">
    <property type="component" value="Chromosome"/>
</dbReference>
<dbReference type="OrthoDB" id="9811997at2"/>
<evidence type="ECO:0008006" key="3">
    <source>
        <dbReference type="Google" id="ProtNLM"/>
    </source>
</evidence>
<dbReference type="eggNOG" id="COG1403">
    <property type="taxonomic scope" value="Bacteria"/>
</dbReference>
<dbReference type="Gene3D" id="3.40.50.300">
    <property type="entry name" value="P-loop containing nucleotide triphosphate hydrolases"/>
    <property type="match status" value="1"/>
</dbReference>
<sequence length="226" mass="26534">MAKHAILKTFYASGKWRKLRLMLINDRGPYCEQCGDLITESINIIAHHKIELTPENVKDYNISLNPDLIELVCFDCHNKEHKRYGYNQKHVYIVYGPPLSGKHTFVKHNMKRGDIVVDMDMLYAAVSGLPGYDKPDKLFSNVIGIHNLLIDHIKTRYGKWNNAWVIGGYADKHKRDKLSNDLGAELVYCDMTQEECFERLLIDEDRKYRQEEWKSYIVKWFNTYTV</sequence>
<keyword evidence="2" id="KW-1185">Reference proteome</keyword>
<dbReference type="SUPFAM" id="SSF52540">
    <property type="entry name" value="P-loop containing nucleoside triphosphate hydrolases"/>
    <property type="match status" value="1"/>
</dbReference>
<dbReference type="EMBL" id="CP000724">
    <property type="protein sequence ID" value="ABR48563.1"/>
    <property type="molecule type" value="Genomic_DNA"/>
</dbReference>
<reference evidence="2" key="1">
    <citation type="journal article" date="2016" name="Genome Announc.">
        <title>Complete genome sequence of Alkaliphilus metalliredigens strain QYMF, an alkaliphilic and metal-reducing bacterium isolated from borax-contaminated leachate ponds.</title>
        <authorList>
            <person name="Hwang C."/>
            <person name="Copeland A."/>
            <person name="Lucas S."/>
            <person name="Lapidus A."/>
            <person name="Barry K."/>
            <person name="Detter J.C."/>
            <person name="Glavina Del Rio T."/>
            <person name="Hammon N."/>
            <person name="Israni S."/>
            <person name="Dalin E."/>
            <person name="Tice H."/>
            <person name="Pitluck S."/>
            <person name="Chertkov O."/>
            <person name="Brettin T."/>
            <person name="Bruce D."/>
            <person name="Han C."/>
            <person name="Schmutz J."/>
            <person name="Larimer F."/>
            <person name="Land M.L."/>
            <person name="Hauser L."/>
            <person name="Kyrpides N."/>
            <person name="Mikhailova N."/>
            <person name="Ye Q."/>
            <person name="Zhou J."/>
            <person name="Richardson P."/>
            <person name="Fields M.W."/>
        </authorList>
    </citation>
    <scope>NUCLEOTIDE SEQUENCE [LARGE SCALE GENOMIC DNA]</scope>
    <source>
        <strain evidence="2">QYMF</strain>
    </source>
</reference>
<dbReference type="STRING" id="293826.Amet_2409"/>
<dbReference type="KEGG" id="amt:Amet_2409"/>